<dbReference type="OrthoDB" id="9785345at2"/>
<keyword evidence="1" id="KW-0732">Signal</keyword>
<comment type="caution">
    <text evidence="3">The sequence shown here is derived from an EMBL/GenBank/DDBJ whole genome shotgun (WGS) entry which is preliminary data.</text>
</comment>
<dbReference type="EMBL" id="VJWA01000002">
    <property type="protein sequence ID" value="TRW15076.1"/>
    <property type="molecule type" value="Genomic_DNA"/>
</dbReference>
<gene>
    <name evidence="3" type="ORF">FMM06_15625</name>
</gene>
<dbReference type="Gene3D" id="1.10.10.2520">
    <property type="entry name" value="Cell wall hydrolase SleB, domain 1"/>
    <property type="match status" value="1"/>
</dbReference>
<evidence type="ECO:0000259" key="2">
    <source>
        <dbReference type="Pfam" id="PF07486"/>
    </source>
</evidence>
<feature type="signal peptide" evidence="1">
    <location>
        <begin position="1"/>
        <end position="23"/>
    </location>
</feature>
<keyword evidence="3" id="KW-0378">Hydrolase</keyword>
<evidence type="ECO:0000313" key="4">
    <source>
        <dbReference type="Proteomes" id="UP000317894"/>
    </source>
</evidence>
<keyword evidence="4" id="KW-1185">Reference proteome</keyword>
<accession>A0A552UA33</accession>
<reference evidence="3 4" key="1">
    <citation type="submission" date="2019-07" db="EMBL/GenBank/DDBJ databases">
        <title>Novel species isolated from glacier.</title>
        <authorList>
            <person name="Liu Q."/>
            <person name="Xin Y.-H."/>
        </authorList>
    </citation>
    <scope>NUCLEOTIDE SEQUENCE [LARGE SCALE GENOMIC DNA]</scope>
    <source>
        <strain evidence="3 4">LB1R16</strain>
    </source>
</reference>
<sequence length="205" mass="21820">MTNKVHNFVRLGGIALASFALLAAGELPQFEANTPVADAPVAAPAPVIAADTDALHDDETSAPSVEPVRPASLNQLVADIAALPATPLDAEAKCLARAVFFEARGEPLEGQLAVAQVIVNRTNSGKYPKSVCGVVDQPRQFTFARRSINTGSADYRTAQAIAVIAQAERWLQVAPRAMAFHAKHVSPGWGGMERVRSIGNHIFYR</sequence>
<dbReference type="InterPro" id="IPR042047">
    <property type="entry name" value="SleB_dom1"/>
</dbReference>
<proteinExistence type="predicted"/>
<organism evidence="3 4">
    <name type="scientific">Glacieibacterium frigidum</name>
    <dbReference type="NCBI Taxonomy" id="2593303"/>
    <lineage>
        <taxon>Bacteria</taxon>
        <taxon>Pseudomonadati</taxon>
        <taxon>Pseudomonadota</taxon>
        <taxon>Alphaproteobacteria</taxon>
        <taxon>Sphingomonadales</taxon>
        <taxon>Sphingosinicellaceae</taxon>
        <taxon>Glacieibacterium</taxon>
    </lineage>
</organism>
<evidence type="ECO:0000313" key="3">
    <source>
        <dbReference type="EMBL" id="TRW15076.1"/>
    </source>
</evidence>
<feature type="chain" id="PRO_5022035639" evidence="1">
    <location>
        <begin position="24"/>
        <end position="205"/>
    </location>
</feature>
<dbReference type="Pfam" id="PF07486">
    <property type="entry name" value="Hydrolase_2"/>
    <property type="match status" value="1"/>
</dbReference>
<dbReference type="InterPro" id="IPR011105">
    <property type="entry name" value="Cell_wall_hydrolase_SleB"/>
</dbReference>
<name>A0A552UA33_9SPHN</name>
<dbReference type="RefSeq" id="WP_144335245.1">
    <property type="nucleotide sequence ID" value="NZ_VJWA01000002.1"/>
</dbReference>
<evidence type="ECO:0000256" key="1">
    <source>
        <dbReference type="SAM" id="SignalP"/>
    </source>
</evidence>
<dbReference type="Proteomes" id="UP000317894">
    <property type="component" value="Unassembled WGS sequence"/>
</dbReference>
<feature type="domain" description="Cell wall hydrolase SleB" evidence="2">
    <location>
        <begin position="105"/>
        <end position="204"/>
    </location>
</feature>
<dbReference type="GO" id="GO:0016787">
    <property type="term" value="F:hydrolase activity"/>
    <property type="evidence" value="ECO:0007669"/>
    <property type="project" value="UniProtKB-KW"/>
</dbReference>
<protein>
    <submittedName>
        <fullName evidence="3">Cell wall hydrolase</fullName>
    </submittedName>
</protein>
<dbReference type="AlphaFoldDB" id="A0A552UA33"/>